<accession>A0A1X6N412</accession>
<protein>
    <submittedName>
        <fullName evidence="1">Uncharacterized protein</fullName>
    </submittedName>
</protein>
<sequence>EGLALKGLRKGVSEVGVRWNVGNSELITFDIFTDEVVAHIDMFDFRVEGGVVRQPNPTSVIAVERGAVSRDSWRVLETKLSDDLIDEGSLRKSEVATKAITLDGNTDAEGSLPEIRDEPFCAQFVFEPRDSGRRAPGEYLKAGGVRLDLTEAMGRLCALVRAQLVRAQHADAAPGAVDNDASISGR</sequence>
<feature type="non-terminal residue" evidence="1">
    <location>
        <position position="1"/>
    </location>
</feature>
<evidence type="ECO:0000313" key="1">
    <source>
        <dbReference type="EMBL" id="OSX63345.1"/>
    </source>
</evidence>
<dbReference type="EMBL" id="KZ110595">
    <property type="protein sequence ID" value="OSX63345.1"/>
    <property type="molecule type" value="Genomic_DNA"/>
</dbReference>
<dbReference type="RefSeq" id="XP_024340139.1">
    <property type="nucleotide sequence ID" value="XM_024485103.1"/>
</dbReference>
<dbReference type="AlphaFoldDB" id="A0A1X6N412"/>
<keyword evidence="2" id="KW-1185">Reference proteome</keyword>
<dbReference type="GeneID" id="36330052"/>
<organism evidence="1 2">
    <name type="scientific">Postia placenta MAD-698-R-SB12</name>
    <dbReference type="NCBI Taxonomy" id="670580"/>
    <lineage>
        <taxon>Eukaryota</taxon>
        <taxon>Fungi</taxon>
        <taxon>Dikarya</taxon>
        <taxon>Basidiomycota</taxon>
        <taxon>Agaricomycotina</taxon>
        <taxon>Agaricomycetes</taxon>
        <taxon>Polyporales</taxon>
        <taxon>Adustoporiaceae</taxon>
        <taxon>Rhodonia</taxon>
    </lineage>
</organism>
<proteinExistence type="predicted"/>
<dbReference type="OrthoDB" id="2805264at2759"/>
<evidence type="ECO:0000313" key="2">
    <source>
        <dbReference type="Proteomes" id="UP000194127"/>
    </source>
</evidence>
<dbReference type="Proteomes" id="UP000194127">
    <property type="component" value="Unassembled WGS sequence"/>
</dbReference>
<reference evidence="1 2" key="1">
    <citation type="submission" date="2017-04" db="EMBL/GenBank/DDBJ databases">
        <title>Genome Sequence of the Model Brown-Rot Fungus Postia placenta SB12.</title>
        <authorList>
            <consortium name="DOE Joint Genome Institute"/>
            <person name="Gaskell J."/>
            <person name="Kersten P."/>
            <person name="Larrondo L.F."/>
            <person name="Canessa P."/>
            <person name="Martinez D."/>
            <person name="Hibbett D."/>
            <person name="Schmoll M."/>
            <person name="Kubicek C.P."/>
            <person name="Martinez A.T."/>
            <person name="Yadav J."/>
            <person name="Master E."/>
            <person name="Magnuson J.K."/>
            <person name="James T."/>
            <person name="Yaver D."/>
            <person name="Berka R."/>
            <person name="Labutti K."/>
            <person name="Lipzen A."/>
            <person name="Aerts A."/>
            <person name="Barry K."/>
            <person name="Henrissat B."/>
            <person name="Blanchette R."/>
            <person name="Grigoriev I."/>
            <person name="Cullen D."/>
        </authorList>
    </citation>
    <scope>NUCLEOTIDE SEQUENCE [LARGE SCALE GENOMIC DNA]</scope>
    <source>
        <strain evidence="1 2">MAD-698-R-SB12</strain>
    </source>
</reference>
<gene>
    <name evidence="1" type="ORF">POSPLADRAFT_1139941</name>
</gene>
<name>A0A1X6N412_9APHY</name>